<dbReference type="RefSeq" id="XP_067520548.1">
    <property type="nucleotide sequence ID" value="XM_067664447.1"/>
</dbReference>
<protein>
    <submittedName>
        <fullName evidence="1">Uncharacterized protein</fullName>
    </submittedName>
</protein>
<reference evidence="1 2" key="1">
    <citation type="journal article" date="2009" name="PLoS Genet.">
        <title>Genomic analysis of the basal lineage fungus Rhizopus oryzae reveals a whole-genome duplication.</title>
        <authorList>
            <person name="Ma L.-J."/>
            <person name="Ibrahim A.S."/>
            <person name="Skory C."/>
            <person name="Grabherr M.G."/>
            <person name="Burger G."/>
            <person name="Butler M."/>
            <person name="Elias M."/>
            <person name="Idnurm A."/>
            <person name="Lang B.F."/>
            <person name="Sone T."/>
            <person name="Abe A."/>
            <person name="Calvo S.E."/>
            <person name="Corrochano L.M."/>
            <person name="Engels R."/>
            <person name="Fu J."/>
            <person name="Hansberg W."/>
            <person name="Kim J.-M."/>
            <person name="Kodira C.D."/>
            <person name="Koehrsen M.J."/>
            <person name="Liu B."/>
            <person name="Miranda-Saavedra D."/>
            <person name="O'Leary S."/>
            <person name="Ortiz-Castellanos L."/>
            <person name="Poulter R."/>
            <person name="Rodriguez-Romero J."/>
            <person name="Ruiz-Herrera J."/>
            <person name="Shen Y.-Q."/>
            <person name="Zeng Q."/>
            <person name="Galagan J."/>
            <person name="Birren B.W."/>
            <person name="Cuomo C.A."/>
            <person name="Wickes B.L."/>
        </authorList>
    </citation>
    <scope>NUCLEOTIDE SEQUENCE [LARGE SCALE GENOMIC DNA]</scope>
    <source>
        <strain evidence="2">RA 99-880 / ATCC MYA-4621 / FGSC 9543 / NRRL 43880</strain>
    </source>
</reference>
<evidence type="ECO:0000313" key="2">
    <source>
        <dbReference type="Proteomes" id="UP000009138"/>
    </source>
</evidence>
<name>I1C9M2_RHIO9</name>
<accession>I1C9M2</accession>
<dbReference type="Proteomes" id="UP000009138">
    <property type="component" value="Unassembled WGS sequence"/>
</dbReference>
<keyword evidence="2" id="KW-1185">Reference proteome</keyword>
<sequence length="93" mass="10885">MQVNPTLQDCEYSTVPMLDYLERNLKILNDNLSETRYRCCSIEFSYAELQKCNYPTPAKKQEVVPDALIPTNDLTLVNENIKNRQQEKKIFVI</sequence>
<dbReference type="AlphaFoldDB" id="I1C9M2"/>
<gene>
    <name evidence="1" type="ORF">RO3G_09862</name>
</gene>
<proteinExistence type="predicted"/>
<organism evidence="1 2">
    <name type="scientific">Rhizopus delemar (strain RA 99-880 / ATCC MYA-4621 / FGSC 9543 / NRRL 43880)</name>
    <name type="common">Mucormycosis agent</name>
    <name type="synonym">Rhizopus arrhizus var. delemar</name>
    <dbReference type="NCBI Taxonomy" id="246409"/>
    <lineage>
        <taxon>Eukaryota</taxon>
        <taxon>Fungi</taxon>
        <taxon>Fungi incertae sedis</taxon>
        <taxon>Mucoromycota</taxon>
        <taxon>Mucoromycotina</taxon>
        <taxon>Mucoromycetes</taxon>
        <taxon>Mucorales</taxon>
        <taxon>Mucorineae</taxon>
        <taxon>Rhizopodaceae</taxon>
        <taxon>Rhizopus</taxon>
    </lineage>
</organism>
<dbReference type="GeneID" id="93616828"/>
<dbReference type="VEuPathDB" id="FungiDB:RO3G_09862"/>
<dbReference type="InParanoid" id="I1C9M2"/>
<dbReference type="EMBL" id="CH476738">
    <property type="protein sequence ID" value="EIE85152.1"/>
    <property type="molecule type" value="Genomic_DNA"/>
</dbReference>
<evidence type="ECO:0000313" key="1">
    <source>
        <dbReference type="EMBL" id="EIE85152.1"/>
    </source>
</evidence>